<proteinExistence type="predicted"/>
<dbReference type="AlphaFoldDB" id="A0A4U2EW08"/>
<reference evidence="1 2" key="1">
    <citation type="submission" date="2019-04" db="EMBL/GenBank/DDBJ databases">
        <title>A reverse ecology approach based on a biological definition of microbial populations.</title>
        <authorList>
            <person name="Arevalo P."/>
            <person name="Vaninsberghe D."/>
            <person name="Elsherbini J."/>
            <person name="Gore J."/>
            <person name="Polz M."/>
        </authorList>
    </citation>
    <scope>NUCLEOTIDE SEQUENCE [LARGE SCALE GENOMIC DNA]</scope>
    <source>
        <strain evidence="1 2">10N.222.48.A1</strain>
    </source>
</reference>
<dbReference type="Proteomes" id="UP000305840">
    <property type="component" value="Unassembled WGS sequence"/>
</dbReference>
<dbReference type="EMBL" id="SYVO01000047">
    <property type="protein sequence ID" value="TKG07896.1"/>
    <property type="molecule type" value="Genomic_DNA"/>
</dbReference>
<evidence type="ECO:0000313" key="2">
    <source>
        <dbReference type="Proteomes" id="UP000305840"/>
    </source>
</evidence>
<protein>
    <submittedName>
        <fullName evidence="1">Uncharacterized protein</fullName>
    </submittedName>
</protein>
<dbReference type="RefSeq" id="WP_136994492.1">
    <property type="nucleotide sequence ID" value="NZ_SYVO01000047.1"/>
</dbReference>
<name>A0A4U2EW08_9VIBR</name>
<sequence>MSKLVPPEILFKFAYDLEEFEATSLAKKVIEKAIEAGFLTLSDTRDNRSKLAWIEKVTRHAEDAYNLEDIADGEYLEVKIDNLKQLLERRDKQVKEILELLAKHIIDAAPCYKA</sequence>
<evidence type="ECO:0000313" key="1">
    <source>
        <dbReference type="EMBL" id="TKG07896.1"/>
    </source>
</evidence>
<organism evidence="1 2">
    <name type="scientific">Vibrio lentus</name>
    <dbReference type="NCBI Taxonomy" id="136468"/>
    <lineage>
        <taxon>Bacteria</taxon>
        <taxon>Pseudomonadati</taxon>
        <taxon>Pseudomonadota</taxon>
        <taxon>Gammaproteobacteria</taxon>
        <taxon>Vibrionales</taxon>
        <taxon>Vibrionaceae</taxon>
        <taxon>Vibrio</taxon>
    </lineage>
</organism>
<gene>
    <name evidence="1" type="ORF">FCV91_13805</name>
</gene>
<accession>A0A4U2EW08</accession>
<comment type="caution">
    <text evidence="1">The sequence shown here is derived from an EMBL/GenBank/DDBJ whole genome shotgun (WGS) entry which is preliminary data.</text>
</comment>